<dbReference type="EMBL" id="CP012523">
    <property type="protein sequence ID" value="ALC39847.1"/>
    <property type="molecule type" value="Genomic_DNA"/>
</dbReference>
<dbReference type="CDD" id="cd00087">
    <property type="entry name" value="FReD"/>
    <property type="match status" value="1"/>
</dbReference>
<dbReference type="GO" id="GO:0005615">
    <property type="term" value="C:extracellular space"/>
    <property type="evidence" value="ECO:0007669"/>
    <property type="project" value="TreeGrafter"/>
</dbReference>
<dbReference type="SMART" id="SM00186">
    <property type="entry name" value="FBG"/>
    <property type="match status" value="1"/>
</dbReference>
<dbReference type="InterPro" id="IPR036056">
    <property type="entry name" value="Fibrinogen-like_C"/>
</dbReference>
<dbReference type="Pfam" id="PF00147">
    <property type="entry name" value="Fibrinogen_C"/>
    <property type="match status" value="1"/>
</dbReference>
<dbReference type="PANTHER" id="PTHR19143">
    <property type="entry name" value="FIBRINOGEN/TENASCIN/ANGIOPOEITIN"/>
    <property type="match status" value="1"/>
</dbReference>
<feature type="domain" description="Fibrinogen C-terminal" evidence="2">
    <location>
        <begin position="132"/>
        <end position="352"/>
    </location>
</feature>
<protein>
    <submittedName>
        <fullName evidence="3">Maker541</fullName>
    </submittedName>
</protein>
<accession>A0A0M4EDF3</accession>
<dbReference type="AlphaFoldDB" id="A0A0M4EDF3"/>
<dbReference type="InterPro" id="IPR014716">
    <property type="entry name" value="Fibrinogen_a/b/g_C_1"/>
</dbReference>
<evidence type="ECO:0000313" key="4">
    <source>
        <dbReference type="Proteomes" id="UP000494163"/>
    </source>
</evidence>
<evidence type="ECO:0000259" key="2">
    <source>
        <dbReference type="PROSITE" id="PS51406"/>
    </source>
</evidence>
<dbReference type="InterPro" id="IPR050373">
    <property type="entry name" value="Fibrinogen_C-term_domain"/>
</dbReference>
<dbReference type="InterPro" id="IPR002181">
    <property type="entry name" value="Fibrinogen_a/b/g_C_dom"/>
</dbReference>
<dbReference type="OMA" id="NECFASH"/>
<reference evidence="3 4" key="1">
    <citation type="submission" date="2015-08" db="EMBL/GenBank/DDBJ databases">
        <title>Ancestral chromatin configuration constrains chromatin evolution on differentiating sex chromosomes in Drosophila.</title>
        <authorList>
            <person name="Zhou Q."/>
            <person name="Bachtrog D."/>
        </authorList>
    </citation>
    <scope>NUCLEOTIDE SEQUENCE [LARGE SCALE GENOMIC DNA]</scope>
    <source>
        <tissue evidence="3">Whole larvae</tissue>
    </source>
</reference>
<proteinExistence type="predicted"/>
<keyword evidence="1" id="KW-0175">Coiled coil</keyword>
<name>A0A0M4EDF3_DROBS</name>
<dbReference type="Proteomes" id="UP000494163">
    <property type="component" value="Chromosome 2L"/>
</dbReference>
<dbReference type="PANTHER" id="PTHR19143:SF327">
    <property type="entry name" value="FI21813P1-RELATED"/>
    <property type="match status" value="1"/>
</dbReference>
<evidence type="ECO:0000256" key="1">
    <source>
        <dbReference type="SAM" id="Coils"/>
    </source>
</evidence>
<dbReference type="OrthoDB" id="6145874at2759"/>
<dbReference type="SUPFAM" id="SSF56496">
    <property type="entry name" value="Fibrinogen C-terminal domain-like"/>
    <property type="match status" value="1"/>
</dbReference>
<feature type="coiled-coil region" evidence="1">
    <location>
        <begin position="17"/>
        <end position="129"/>
    </location>
</feature>
<keyword evidence="4" id="KW-1185">Reference proteome</keyword>
<evidence type="ECO:0000313" key="3">
    <source>
        <dbReference type="EMBL" id="ALC39847.1"/>
    </source>
</evidence>
<gene>
    <name evidence="3" type="ORF">Dbus_chr2Lg1932</name>
</gene>
<dbReference type="STRING" id="30019.A0A0M4EDF3"/>
<dbReference type="PROSITE" id="PS51406">
    <property type="entry name" value="FIBRINOGEN_C_2"/>
    <property type="match status" value="1"/>
</dbReference>
<organism evidence="3 4">
    <name type="scientific">Drosophila busckii</name>
    <name type="common">Fruit fly</name>
    <dbReference type="NCBI Taxonomy" id="30019"/>
    <lineage>
        <taxon>Eukaryota</taxon>
        <taxon>Metazoa</taxon>
        <taxon>Ecdysozoa</taxon>
        <taxon>Arthropoda</taxon>
        <taxon>Hexapoda</taxon>
        <taxon>Insecta</taxon>
        <taxon>Pterygota</taxon>
        <taxon>Neoptera</taxon>
        <taxon>Endopterygota</taxon>
        <taxon>Diptera</taxon>
        <taxon>Brachycera</taxon>
        <taxon>Muscomorpha</taxon>
        <taxon>Ephydroidea</taxon>
        <taxon>Drosophilidae</taxon>
        <taxon>Drosophila</taxon>
    </lineage>
</organism>
<dbReference type="Gene3D" id="3.90.215.10">
    <property type="entry name" value="Gamma Fibrinogen, chain A, domain 1"/>
    <property type="match status" value="1"/>
</dbReference>
<sequence>MALASCKERFHKQEIAYKEQQTKLAEQQEALKKSDELKDSLISEKDKRIENLDKKLEASVEAQKETLKKNEQLQAKVNELQTKIKVQQEDLKKSEELKNSLLSEKDKRIADLKEQMNNMNKNKQFEDKLIKFVDRAEATSCVPFDNSNDIQTIRVTGIEAFKVPCDSMFAGNGWTVIQRRVDDSVSFNRTWEEYKNGFGDLRGNFWLGLEKLHLMTKFQPHELYIQLEDFKNEKRYARYTNFIIGNETQSYLLNYDKYSGNAGKYDKYSGDSLSDAKNRKFSTPERDNDKFDRGNCAADTASGWWFNKCYYCNLNGVYVNTIIDEEHIRAIEWRKWHIKPLKFVQMMIRPTNN</sequence>